<dbReference type="EMBL" id="JBHLYW010000005">
    <property type="protein sequence ID" value="MFC0076325.1"/>
    <property type="molecule type" value="Genomic_DNA"/>
</dbReference>
<sequence>MKTVYLKNVEKEYQKAIEQLVSKGVALSPDDIVELSKILYSDIKVRGISAEDSDNDMLLFQYGTYNWGGELGEHFSFDITRQFSKKNFDMFQLSLTLVFEPTHFKELDSYNSWSSDFKNIEEWIENIKNTHGYQLAKSQPIKTYQLIFTQV</sequence>
<keyword evidence="2" id="KW-1185">Reference proteome</keyword>
<reference evidence="1 2" key="1">
    <citation type="submission" date="2024-09" db="EMBL/GenBank/DDBJ databases">
        <authorList>
            <person name="Sun Q."/>
            <person name="Mori K."/>
        </authorList>
    </citation>
    <scope>NUCLEOTIDE SEQUENCE [LARGE SCALE GENOMIC DNA]</scope>
    <source>
        <strain evidence="1 2">CGMCC 1.12926</strain>
    </source>
</reference>
<organism evidence="1 2">
    <name type="scientific">Flavobacterium procerum</name>
    <dbReference type="NCBI Taxonomy" id="1455569"/>
    <lineage>
        <taxon>Bacteria</taxon>
        <taxon>Pseudomonadati</taxon>
        <taxon>Bacteroidota</taxon>
        <taxon>Flavobacteriia</taxon>
        <taxon>Flavobacteriales</taxon>
        <taxon>Flavobacteriaceae</taxon>
        <taxon>Flavobacterium</taxon>
    </lineage>
</organism>
<dbReference type="RefSeq" id="WP_379684046.1">
    <property type="nucleotide sequence ID" value="NZ_JBHLYW010000005.1"/>
</dbReference>
<accession>A0ABV6BLK5</accession>
<evidence type="ECO:0000313" key="1">
    <source>
        <dbReference type="EMBL" id="MFC0076325.1"/>
    </source>
</evidence>
<comment type="caution">
    <text evidence="1">The sequence shown here is derived from an EMBL/GenBank/DDBJ whole genome shotgun (WGS) entry which is preliminary data.</text>
</comment>
<protein>
    <submittedName>
        <fullName evidence="1">Uncharacterized protein</fullName>
    </submittedName>
</protein>
<gene>
    <name evidence="1" type="ORF">ACFFLS_04700</name>
</gene>
<name>A0ABV6BLK5_9FLAO</name>
<evidence type="ECO:0000313" key="2">
    <source>
        <dbReference type="Proteomes" id="UP001589734"/>
    </source>
</evidence>
<proteinExistence type="predicted"/>
<dbReference type="Proteomes" id="UP001589734">
    <property type="component" value="Unassembled WGS sequence"/>
</dbReference>